<dbReference type="GeneID" id="26842114"/>
<feature type="transmembrane region" description="Helical" evidence="8">
    <location>
        <begin position="418"/>
        <end position="441"/>
    </location>
</feature>
<evidence type="ECO:0000313" key="11">
    <source>
        <dbReference type="Proteomes" id="UP000054251"/>
    </source>
</evidence>
<comment type="subcellular location">
    <subcellularLocation>
        <location evidence="1">Membrane</location>
        <topology evidence="1">Multi-pass membrane protein</topology>
    </subcellularLocation>
</comment>
<sequence length="545" mass="60325">MVNVYDDNIPKYLGLSGNALITSQTLLVGLPSFILFGYNQAGMGGALSLPEFGKYFPMLSTLDKEGSAKSQASTLQGVFVSTFSLGALLGAVFCSFFGDRLGRKKTILLGALLVLVGEILECSAFSVGQLCTGRTILGIGIGMLNVTVPSWQSECSKPKNRGKHVALDGAFISLGYLLTNWISFGFYMGNHSQATWRVPIAIGAIFNFPLIFAIIKLPESPRWLIMKGRINEAREILASINGTNIEDDIILQEIENIEISNCQSAKTDAKFIDLFKMGEEKLLMRFLMCMSLQCLQQMSGGNLISVYSTTLYQESLGMSGKLSRILSSCTLTFKFFCGFIAFFTVDRYGRRLLLTISGSGMALCMLFLAVTTSQPDNFSANIASVFFIFAFNFFIPIGFLGINWLYVTEISPTKYRTYISAILSANNWIWNFVVTMITPIAIQSIAYRYYIIYAVIGAVIPIMVLTFFPETLGLELEAIDLIFKKSSSPWTVVKTAKEERNTLLSHDLSQTKELRSQLPPKIYSEHKEYIKSDKGEKSVDSASVV</sequence>
<dbReference type="RefSeq" id="XP_015465234.1">
    <property type="nucleotide sequence ID" value="XM_015613934.1"/>
</dbReference>
<dbReference type="Gene3D" id="1.20.1250.20">
    <property type="entry name" value="MFS general substrate transporter like domains"/>
    <property type="match status" value="1"/>
</dbReference>
<dbReference type="SUPFAM" id="SSF103473">
    <property type="entry name" value="MFS general substrate transporter"/>
    <property type="match status" value="1"/>
</dbReference>
<dbReference type="PROSITE" id="PS50850">
    <property type="entry name" value="MFS"/>
    <property type="match status" value="1"/>
</dbReference>
<feature type="transmembrane region" description="Helical" evidence="8">
    <location>
        <begin position="196"/>
        <end position="217"/>
    </location>
</feature>
<accession>A0A0V1PST7</accession>
<evidence type="ECO:0000313" key="10">
    <source>
        <dbReference type="EMBL" id="KRZ99131.1"/>
    </source>
</evidence>
<protein>
    <recommendedName>
        <fullName evidence="9">Major facilitator superfamily (MFS) profile domain-containing protein</fullName>
    </recommendedName>
</protein>
<dbReference type="Pfam" id="PF00083">
    <property type="entry name" value="Sugar_tr"/>
    <property type="match status" value="1"/>
</dbReference>
<dbReference type="InterPro" id="IPR020846">
    <property type="entry name" value="MFS_dom"/>
</dbReference>
<dbReference type="EMBL" id="LMYN01000171">
    <property type="protein sequence ID" value="KRZ99131.1"/>
    <property type="molecule type" value="Genomic_DNA"/>
</dbReference>
<keyword evidence="5 8" id="KW-1133">Transmembrane helix</keyword>
<gene>
    <name evidence="10" type="ORF">AC631_05105</name>
</gene>
<evidence type="ECO:0000256" key="2">
    <source>
        <dbReference type="ARBA" id="ARBA00010992"/>
    </source>
</evidence>
<comment type="caution">
    <text evidence="10">The sequence shown here is derived from an EMBL/GenBank/DDBJ whole genome shotgun (WGS) entry which is preliminary data.</text>
</comment>
<dbReference type="InterPro" id="IPR003663">
    <property type="entry name" value="Sugar/inositol_transpt"/>
</dbReference>
<feature type="transmembrane region" description="Helical" evidence="8">
    <location>
        <begin position="282"/>
        <end position="305"/>
    </location>
</feature>
<dbReference type="NCBIfam" id="TIGR00879">
    <property type="entry name" value="SP"/>
    <property type="match status" value="1"/>
</dbReference>
<organism evidence="10 11">
    <name type="scientific">Debaryomyces fabryi</name>
    <dbReference type="NCBI Taxonomy" id="58627"/>
    <lineage>
        <taxon>Eukaryota</taxon>
        <taxon>Fungi</taxon>
        <taxon>Dikarya</taxon>
        <taxon>Ascomycota</taxon>
        <taxon>Saccharomycotina</taxon>
        <taxon>Pichiomycetes</taxon>
        <taxon>Debaryomycetaceae</taxon>
        <taxon>Debaryomyces</taxon>
    </lineage>
</organism>
<feature type="domain" description="Major facilitator superfamily (MFS) profile" evidence="9">
    <location>
        <begin position="25"/>
        <end position="472"/>
    </location>
</feature>
<name>A0A0V1PST7_9ASCO</name>
<dbReference type="InterPro" id="IPR050360">
    <property type="entry name" value="MFS_Sugar_Transporters"/>
</dbReference>
<evidence type="ECO:0000256" key="7">
    <source>
        <dbReference type="RuleBase" id="RU003346"/>
    </source>
</evidence>
<feature type="transmembrane region" description="Helical" evidence="8">
    <location>
        <begin position="382"/>
        <end position="406"/>
    </location>
</feature>
<evidence type="ECO:0000256" key="6">
    <source>
        <dbReference type="ARBA" id="ARBA00023136"/>
    </source>
</evidence>
<dbReference type="PRINTS" id="PR00171">
    <property type="entry name" value="SUGRTRNSPORT"/>
</dbReference>
<comment type="similarity">
    <text evidence="2 7">Belongs to the major facilitator superfamily. Sugar transporter (TC 2.A.1.1) family.</text>
</comment>
<evidence type="ECO:0000256" key="5">
    <source>
        <dbReference type="ARBA" id="ARBA00022989"/>
    </source>
</evidence>
<keyword evidence="11" id="KW-1185">Reference proteome</keyword>
<feature type="transmembrane region" description="Helical" evidence="8">
    <location>
        <begin position="325"/>
        <end position="345"/>
    </location>
</feature>
<dbReference type="InterPro" id="IPR036259">
    <property type="entry name" value="MFS_trans_sf"/>
</dbReference>
<feature type="transmembrane region" description="Helical" evidence="8">
    <location>
        <begin position="352"/>
        <end position="370"/>
    </location>
</feature>
<dbReference type="AlphaFoldDB" id="A0A0V1PST7"/>
<keyword evidence="4 8" id="KW-0812">Transmembrane</keyword>
<dbReference type="FunFam" id="1.20.1250.20:FF:000090">
    <property type="entry name" value="MFS sugar transporter, putative"/>
    <property type="match status" value="1"/>
</dbReference>
<feature type="transmembrane region" description="Helical" evidence="8">
    <location>
        <begin position="165"/>
        <end position="184"/>
    </location>
</feature>
<evidence type="ECO:0000259" key="9">
    <source>
        <dbReference type="PROSITE" id="PS50850"/>
    </source>
</evidence>
<dbReference type="Proteomes" id="UP000054251">
    <property type="component" value="Unassembled WGS sequence"/>
</dbReference>
<dbReference type="PANTHER" id="PTHR48022:SF45">
    <property type="entry name" value="MAJOR FACILITATOR SUPERFAMILY (MFS) PROFILE DOMAIN-CONTAINING PROTEIN-RELATED"/>
    <property type="match status" value="1"/>
</dbReference>
<dbReference type="PANTHER" id="PTHR48022">
    <property type="entry name" value="PLASTIDIC GLUCOSE TRANSPORTER 4"/>
    <property type="match status" value="1"/>
</dbReference>
<dbReference type="InterPro" id="IPR005828">
    <property type="entry name" value="MFS_sugar_transport-like"/>
</dbReference>
<feature type="transmembrane region" description="Helical" evidence="8">
    <location>
        <begin position="78"/>
        <end position="98"/>
    </location>
</feature>
<reference evidence="10 11" key="1">
    <citation type="submission" date="2015-11" db="EMBL/GenBank/DDBJ databases">
        <title>The genome of Debaryomyces fabryi.</title>
        <authorList>
            <person name="Tafer H."/>
            <person name="Lopandic K."/>
        </authorList>
    </citation>
    <scope>NUCLEOTIDE SEQUENCE [LARGE SCALE GENOMIC DNA]</scope>
    <source>
        <strain evidence="10 11">CBS 789</strain>
    </source>
</reference>
<dbReference type="GO" id="GO:0016020">
    <property type="term" value="C:membrane"/>
    <property type="evidence" value="ECO:0007669"/>
    <property type="project" value="UniProtKB-SubCell"/>
</dbReference>
<dbReference type="InterPro" id="IPR005829">
    <property type="entry name" value="Sugar_transporter_CS"/>
</dbReference>
<feature type="transmembrane region" description="Helical" evidence="8">
    <location>
        <begin position="12"/>
        <end position="38"/>
    </location>
</feature>
<keyword evidence="6 8" id="KW-0472">Membrane</keyword>
<feature type="transmembrane region" description="Helical" evidence="8">
    <location>
        <begin position="447"/>
        <end position="468"/>
    </location>
</feature>
<dbReference type="PROSITE" id="PS00216">
    <property type="entry name" value="SUGAR_TRANSPORT_1"/>
    <property type="match status" value="1"/>
</dbReference>
<proteinExistence type="inferred from homology"/>
<evidence type="ECO:0000256" key="8">
    <source>
        <dbReference type="SAM" id="Phobius"/>
    </source>
</evidence>
<evidence type="ECO:0000256" key="1">
    <source>
        <dbReference type="ARBA" id="ARBA00004141"/>
    </source>
</evidence>
<evidence type="ECO:0000256" key="4">
    <source>
        <dbReference type="ARBA" id="ARBA00022692"/>
    </source>
</evidence>
<keyword evidence="3 7" id="KW-0813">Transport</keyword>
<dbReference type="GO" id="GO:0005351">
    <property type="term" value="F:carbohydrate:proton symporter activity"/>
    <property type="evidence" value="ECO:0007669"/>
    <property type="project" value="TreeGrafter"/>
</dbReference>
<dbReference type="OrthoDB" id="6133115at2759"/>
<evidence type="ECO:0000256" key="3">
    <source>
        <dbReference type="ARBA" id="ARBA00022448"/>
    </source>
</evidence>